<dbReference type="EMBL" id="MCIA01000009">
    <property type="protein sequence ID" value="RKD32845.1"/>
    <property type="molecule type" value="Genomic_DNA"/>
</dbReference>
<dbReference type="Proteomes" id="UP000284277">
    <property type="component" value="Unassembled WGS sequence"/>
</dbReference>
<keyword evidence="2" id="KW-0378">Hydrolase</keyword>
<organism evidence="2 3">
    <name type="scientific">Lacrimispora algidixylanolytica</name>
    <dbReference type="NCBI Taxonomy" id="94868"/>
    <lineage>
        <taxon>Bacteria</taxon>
        <taxon>Bacillati</taxon>
        <taxon>Bacillota</taxon>
        <taxon>Clostridia</taxon>
        <taxon>Lachnospirales</taxon>
        <taxon>Lachnospiraceae</taxon>
        <taxon>Lacrimispora</taxon>
    </lineage>
</organism>
<reference evidence="2 3" key="1">
    <citation type="submission" date="2016-08" db="EMBL/GenBank/DDBJ databases">
        <title>A new outlook on sporulation: Clostridium algidixylanolyticum.</title>
        <authorList>
            <person name="Poppleton D.I."/>
            <person name="Gribaldo S."/>
        </authorList>
    </citation>
    <scope>NUCLEOTIDE SEQUENCE [LARGE SCALE GENOMIC DNA]</scope>
    <source>
        <strain evidence="2 3">SPL73</strain>
    </source>
</reference>
<dbReference type="PANTHER" id="PTHR13754:SF18">
    <property type="entry name" value="7,8-DIHYDROPTERIN-6-METHYL-4-(BETA-D-RIBOFURANOSYL)-AMINOBENZENE-5'-PHOSPHATE SYNTHASE"/>
    <property type="match status" value="1"/>
</dbReference>
<dbReference type="GO" id="GO:0016787">
    <property type="term" value="F:hydrolase activity"/>
    <property type="evidence" value="ECO:0007669"/>
    <property type="project" value="UniProtKB-KW"/>
</dbReference>
<evidence type="ECO:0000259" key="1">
    <source>
        <dbReference type="SMART" id="SM00849"/>
    </source>
</evidence>
<dbReference type="InterPro" id="IPR036866">
    <property type="entry name" value="RibonucZ/Hydroxyglut_hydro"/>
</dbReference>
<name>A0A419T5Y4_9FIRM</name>
<keyword evidence="3" id="KW-1185">Reference proteome</keyword>
<dbReference type="Pfam" id="PF00753">
    <property type="entry name" value="Lactamase_B"/>
    <property type="match status" value="1"/>
</dbReference>
<dbReference type="InterPro" id="IPR052926">
    <property type="entry name" value="Metallo-beta-lactamase_dom"/>
</dbReference>
<dbReference type="SUPFAM" id="SSF56281">
    <property type="entry name" value="Metallo-hydrolase/oxidoreductase"/>
    <property type="match status" value="1"/>
</dbReference>
<dbReference type="SMART" id="SM00849">
    <property type="entry name" value="Lactamase_B"/>
    <property type="match status" value="1"/>
</dbReference>
<evidence type="ECO:0000313" key="2">
    <source>
        <dbReference type="EMBL" id="RKD32845.1"/>
    </source>
</evidence>
<accession>A0A419T5Y4</accession>
<dbReference type="InterPro" id="IPR041712">
    <property type="entry name" value="DHPS-like_MBL-fold"/>
</dbReference>
<proteinExistence type="predicted"/>
<dbReference type="GO" id="GO:0016740">
    <property type="term" value="F:transferase activity"/>
    <property type="evidence" value="ECO:0007669"/>
    <property type="project" value="TreeGrafter"/>
</dbReference>
<evidence type="ECO:0000313" key="3">
    <source>
        <dbReference type="Proteomes" id="UP000284277"/>
    </source>
</evidence>
<dbReference type="OrthoDB" id="9803916at2"/>
<comment type="caution">
    <text evidence="2">The sequence shown here is derived from an EMBL/GenBank/DDBJ whole genome shotgun (WGS) entry which is preliminary data.</text>
</comment>
<gene>
    <name evidence="2" type="ORF">BET01_16530</name>
</gene>
<dbReference type="PANTHER" id="PTHR13754">
    <property type="entry name" value="METALLO-BETA-LACTAMASE SUPERFAMILY PROTEIN"/>
    <property type="match status" value="1"/>
</dbReference>
<feature type="domain" description="Metallo-beta-lactamase" evidence="1">
    <location>
        <begin position="21"/>
        <end position="241"/>
    </location>
</feature>
<dbReference type="RefSeq" id="WP_120196224.1">
    <property type="nucleotide sequence ID" value="NZ_MCIA01000009.1"/>
</dbReference>
<dbReference type="InterPro" id="IPR001279">
    <property type="entry name" value="Metallo-B-lactamas"/>
</dbReference>
<dbReference type="CDD" id="cd07713">
    <property type="entry name" value="DHPS-like_MBL-fold"/>
    <property type="match status" value="1"/>
</dbReference>
<dbReference type="AlphaFoldDB" id="A0A419T5Y4"/>
<sequence>MKLTVLVDNNTYIDQYYFGEPAVSYYIEDGDEKILFDTGYSDIIMKNSDKLPVDLSKITKIVFSHGHNDHTGGFRHISNQYDLANVELIAHPDALKIKKENNELIGLDLTEEAVKKICRVSCSKVPMRVSDNIIFLGEIPNLNSFERRTAIGKQHKDGCQCDDFVLDDTALVYKGKDGLFIITGCSHSGICNIIEYAKKVCNNHKVLGIIGGFHLFDVDSRLNHTIEYFVQNNIRDLYPCHCVSFQVKAEINSRIPIHEVGVGLSIDIKE</sequence>
<protein>
    <submittedName>
        <fullName evidence="2">MBL fold metallo-hydrolase</fullName>
    </submittedName>
</protein>
<dbReference type="Gene3D" id="3.60.15.10">
    <property type="entry name" value="Ribonuclease Z/Hydroxyacylglutathione hydrolase-like"/>
    <property type="match status" value="1"/>
</dbReference>